<proteinExistence type="predicted"/>
<accession>A0ABP9L7D5</accession>
<gene>
    <name evidence="1" type="ORF">GCM10025759_12940</name>
</gene>
<dbReference type="Proteomes" id="UP001501083">
    <property type="component" value="Unassembled WGS sequence"/>
</dbReference>
<reference evidence="2" key="1">
    <citation type="journal article" date="2019" name="Int. J. Syst. Evol. Microbiol.">
        <title>The Global Catalogue of Microorganisms (GCM) 10K type strain sequencing project: providing services to taxonomists for standard genome sequencing and annotation.</title>
        <authorList>
            <consortium name="The Broad Institute Genomics Platform"/>
            <consortium name="The Broad Institute Genome Sequencing Center for Infectious Disease"/>
            <person name="Wu L."/>
            <person name="Ma J."/>
        </authorList>
    </citation>
    <scope>NUCLEOTIDE SEQUENCE [LARGE SCALE GENOMIC DNA]</scope>
    <source>
        <strain evidence="2">JCM 19212</strain>
    </source>
</reference>
<evidence type="ECO:0000313" key="2">
    <source>
        <dbReference type="Proteomes" id="UP001501083"/>
    </source>
</evidence>
<comment type="caution">
    <text evidence="1">The sequence shown here is derived from an EMBL/GenBank/DDBJ whole genome shotgun (WGS) entry which is preliminary data.</text>
</comment>
<dbReference type="RefSeq" id="WP_158986846.1">
    <property type="nucleotide sequence ID" value="NZ_BAABKY010000002.1"/>
</dbReference>
<keyword evidence="2" id="KW-1185">Reference proteome</keyword>
<evidence type="ECO:0000313" key="1">
    <source>
        <dbReference type="EMBL" id="GAA5072689.1"/>
    </source>
</evidence>
<sequence length="79" mass="8373">MNPVARYVACFETAQAAATAAGISTEMLRRMRKRGFVTTRKRALVMAQACGFRVDAMQLMALPDAGGADPLPADGSPVD</sequence>
<dbReference type="EMBL" id="BAABKY010000002">
    <property type="protein sequence ID" value="GAA5072689.1"/>
    <property type="molecule type" value="Genomic_DNA"/>
</dbReference>
<protein>
    <submittedName>
        <fullName evidence="1">Uncharacterized protein</fullName>
    </submittedName>
</protein>
<organism evidence="1 2">
    <name type="scientific">Lysobacter panacisoli</name>
    <dbReference type="NCBI Taxonomy" id="1255263"/>
    <lineage>
        <taxon>Bacteria</taxon>
        <taxon>Pseudomonadati</taxon>
        <taxon>Pseudomonadota</taxon>
        <taxon>Gammaproteobacteria</taxon>
        <taxon>Lysobacterales</taxon>
        <taxon>Lysobacteraceae</taxon>
        <taxon>Lysobacter</taxon>
    </lineage>
</organism>
<name>A0ABP9L7D5_9GAMM</name>